<name>A0ABU6R9D0_9FABA</name>
<comment type="caution">
    <text evidence="3">The sequence shown here is derived from an EMBL/GenBank/DDBJ whole genome shotgun (WGS) entry which is preliminary data.</text>
</comment>
<accession>A0ABU6R9D0</accession>
<feature type="region of interest" description="Disordered" evidence="1">
    <location>
        <begin position="1"/>
        <end position="23"/>
    </location>
</feature>
<dbReference type="Gene3D" id="3.40.970.10">
    <property type="entry name" value="Ribonuclease H1, N-terminal domain"/>
    <property type="match status" value="1"/>
</dbReference>
<dbReference type="SUPFAM" id="SSF55658">
    <property type="entry name" value="L9 N-domain-like"/>
    <property type="match status" value="1"/>
</dbReference>
<dbReference type="InterPro" id="IPR037056">
    <property type="entry name" value="RNase_H1_N_sf"/>
</dbReference>
<proteinExistence type="predicted"/>
<dbReference type="Proteomes" id="UP001341840">
    <property type="component" value="Unassembled WGS sequence"/>
</dbReference>
<dbReference type="InterPro" id="IPR009027">
    <property type="entry name" value="Ribosomal_bL9/RNase_H1_N"/>
</dbReference>
<evidence type="ECO:0000256" key="1">
    <source>
        <dbReference type="SAM" id="MobiDB-lite"/>
    </source>
</evidence>
<evidence type="ECO:0000259" key="2">
    <source>
        <dbReference type="Pfam" id="PF01693"/>
    </source>
</evidence>
<dbReference type="EMBL" id="JASCZI010030280">
    <property type="protein sequence ID" value="MED6120543.1"/>
    <property type="molecule type" value="Genomic_DNA"/>
</dbReference>
<feature type="domain" description="Ribonuclease H1 N-terminal" evidence="2">
    <location>
        <begin position="41"/>
        <end position="82"/>
    </location>
</feature>
<sequence>MRSQRGPRGRGFGGAQSLNANKELDTPTATVKISKAKYSHYAVKVGRVPSIYLTWDECYDQVHGFPFSSFKGFKSLEEALQWMNEEPRRSKAKSAAKEVEKLSPKFYSKIGGGSSGFHAYQIPVFSTQIQSSSSRGPAGGNTKGKTLVETVAEPERGALIIEEQMELYLLRVCSKLHLGSPKQRYEYHSQDGEQHYRYSAKLVCEEAGINVEAHGCFSSNEDHARDDAAYSLLEMVLRRKGYYVCDYNYRHMCALQQQLEVIHGTDTDQLARRLIEKEAECELLSKQIEVFHKFLLT</sequence>
<gene>
    <name evidence="3" type="ORF">PIB30_021706</name>
</gene>
<organism evidence="3 4">
    <name type="scientific">Stylosanthes scabra</name>
    <dbReference type="NCBI Taxonomy" id="79078"/>
    <lineage>
        <taxon>Eukaryota</taxon>
        <taxon>Viridiplantae</taxon>
        <taxon>Streptophyta</taxon>
        <taxon>Embryophyta</taxon>
        <taxon>Tracheophyta</taxon>
        <taxon>Spermatophyta</taxon>
        <taxon>Magnoliopsida</taxon>
        <taxon>eudicotyledons</taxon>
        <taxon>Gunneridae</taxon>
        <taxon>Pentapetalae</taxon>
        <taxon>rosids</taxon>
        <taxon>fabids</taxon>
        <taxon>Fabales</taxon>
        <taxon>Fabaceae</taxon>
        <taxon>Papilionoideae</taxon>
        <taxon>50 kb inversion clade</taxon>
        <taxon>dalbergioids sensu lato</taxon>
        <taxon>Dalbergieae</taxon>
        <taxon>Pterocarpus clade</taxon>
        <taxon>Stylosanthes</taxon>
    </lineage>
</organism>
<evidence type="ECO:0000313" key="4">
    <source>
        <dbReference type="Proteomes" id="UP001341840"/>
    </source>
</evidence>
<keyword evidence="4" id="KW-1185">Reference proteome</keyword>
<dbReference type="Pfam" id="PF01693">
    <property type="entry name" value="Cauli_VI"/>
    <property type="match status" value="1"/>
</dbReference>
<dbReference type="InterPro" id="IPR011320">
    <property type="entry name" value="RNase_H1_N"/>
</dbReference>
<protein>
    <recommendedName>
        <fullName evidence="2">Ribonuclease H1 N-terminal domain-containing protein</fullName>
    </recommendedName>
</protein>
<evidence type="ECO:0000313" key="3">
    <source>
        <dbReference type="EMBL" id="MED6120543.1"/>
    </source>
</evidence>
<reference evidence="3 4" key="1">
    <citation type="journal article" date="2023" name="Plants (Basel)">
        <title>Bridging the Gap: Combining Genomics and Transcriptomics Approaches to Understand Stylosanthes scabra, an Orphan Legume from the Brazilian Caatinga.</title>
        <authorList>
            <person name="Ferreira-Neto J.R.C."/>
            <person name="da Silva M.D."/>
            <person name="Binneck E."/>
            <person name="de Melo N.F."/>
            <person name="da Silva R.H."/>
            <person name="de Melo A.L.T.M."/>
            <person name="Pandolfi V."/>
            <person name="Bustamante F.O."/>
            <person name="Brasileiro-Vidal A.C."/>
            <person name="Benko-Iseppon A.M."/>
        </authorList>
    </citation>
    <scope>NUCLEOTIDE SEQUENCE [LARGE SCALE GENOMIC DNA]</scope>
    <source>
        <tissue evidence="3">Leaves</tissue>
    </source>
</reference>